<dbReference type="Pfam" id="PF03407">
    <property type="entry name" value="Nucleotid_trans"/>
    <property type="match status" value="1"/>
</dbReference>
<proteinExistence type="predicted"/>
<protein>
    <recommendedName>
        <fullName evidence="2">Nucleotide-diphospho-sugar transferase domain-containing protein</fullName>
    </recommendedName>
</protein>
<keyword evidence="4" id="KW-1185">Reference proteome</keyword>
<comment type="caution">
    <text evidence="3">The sequence shown here is derived from an EMBL/GenBank/DDBJ whole genome shotgun (WGS) entry which is preliminary data.</text>
</comment>
<evidence type="ECO:0000313" key="3">
    <source>
        <dbReference type="EMBL" id="KAK7311358.1"/>
    </source>
</evidence>
<keyword evidence="1" id="KW-0812">Transmembrane</keyword>
<dbReference type="PANTHER" id="PTHR46038:SF37">
    <property type="entry name" value="GLYCOSYLTRANSFERASE"/>
    <property type="match status" value="1"/>
</dbReference>
<name>A0AAN9PWD3_CLITE</name>
<dbReference type="InterPro" id="IPR005069">
    <property type="entry name" value="Nucl-diP-sugar_transferase"/>
</dbReference>
<evidence type="ECO:0000313" key="4">
    <source>
        <dbReference type="Proteomes" id="UP001359559"/>
    </source>
</evidence>
<reference evidence="3 4" key="1">
    <citation type="submission" date="2024-01" db="EMBL/GenBank/DDBJ databases">
        <title>The genomes of 5 underutilized Papilionoideae crops provide insights into root nodulation and disease resistance.</title>
        <authorList>
            <person name="Yuan L."/>
        </authorList>
    </citation>
    <scope>NUCLEOTIDE SEQUENCE [LARGE SCALE GENOMIC DNA]</scope>
    <source>
        <strain evidence="3">LY-2023</strain>
        <tissue evidence="3">Leaf</tissue>
    </source>
</reference>
<evidence type="ECO:0000256" key="1">
    <source>
        <dbReference type="SAM" id="Phobius"/>
    </source>
</evidence>
<accession>A0AAN9PWD3</accession>
<dbReference type="InterPro" id="IPR044821">
    <property type="entry name" value="At1g28695/At4g15970-like"/>
</dbReference>
<sequence length="380" mass="44051">MPDFCNKRPKGHQPLIGSRRMRDFGLRKSLYLPLTAFLIFILLICFVRHHHHGSLQKGVREVIDLKPRSINRLQEEFIRVLRRTTMPDRTVILTMVDETLASPGSLLEILLQSFKNGEGTQRLLNHLMIITMDPQAFEYCSSLHPHCIHPSTFPRSFATKTQSNNATPNYNIFTWTRNDVLLEVLRFGYSIIFTDADVLWLRSPLINFNPISEISISCGWGSDGQKNYLHDGGVFYLKANAISFEFFKHWKLAKVLYPNSNYGEESMCVTILRRQDIVKMYGFRIQPVNTTSFGGFCQLNKDMLKTAYTIRANCCDDLTSKVHDLRNVLEDWIHFRNRNSVSGDDSSDKMVLRWPQKCSRRKYKIRTEPGTVSSQVFRKN</sequence>
<organism evidence="3 4">
    <name type="scientific">Clitoria ternatea</name>
    <name type="common">Butterfly pea</name>
    <dbReference type="NCBI Taxonomy" id="43366"/>
    <lineage>
        <taxon>Eukaryota</taxon>
        <taxon>Viridiplantae</taxon>
        <taxon>Streptophyta</taxon>
        <taxon>Embryophyta</taxon>
        <taxon>Tracheophyta</taxon>
        <taxon>Spermatophyta</taxon>
        <taxon>Magnoliopsida</taxon>
        <taxon>eudicotyledons</taxon>
        <taxon>Gunneridae</taxon>
        <taxon>Pentapetalae</taxon>
        <taxon>rosids</taxon>
        <taxon>fabids</taxon>
        <taxon>Fabales</taxon>
        <taxon>Fabaceae</taxon>
        <taxon>Papilionoideae</taxon>
        <taxon>50 kb inversion clade</taxon>
        <taxon>NPAAA clade</taxon>
        <taxon>indigoferoid/millettioid clade</taxon>
        <taxon>Phaseoleae</taxon>
        <taxon>Clitoria</taxon>
    </lineage>
</organism>
<feature type="domain" description="Nucleotide-diphospho-sugar transferase" evidence="2">
    <location>
        <begin position="123"/>
        <end position="325"/>
    </location>
</feature>
<gene>
    <name evidence="3" type="ORF">RJT34_09447</name>
</gene>
<dbReference type="Proteomes" id="UP001359559">
    <property type="component" value="Unassembled WGS sequence"/>
</dbReference>
<keyword evidence="1" id="KW-0472">Membrane</keyword>
<dbReference type="EMBL" id="JAYKXN010000002">
    <property type="protein sequence ID" value="KAK7311358.1"/>
    <property type="molecule type" value="Genomic_DNA"/>
</dbReference>
<dbReference type="PANTHER" id="PTHR46038">
    <property type="entry name" value="EXPRESSED PROTEIN-RELATED"/>
    <property type="match status" value="1"/>
</dbReference>
<keyword evidence="1" id="KW-1133">Transmembrane helix</keyword>
<dbReference type="AlphaFoldDB" id="A0AAN9PWD3"/>
<feature type="transmembrane region" description="Helical" evidence="1">
    <location>
        <begin position="30"/>
        <end position="47"/>
    </location>
</feature>
<evidence type="ECO:0000259" key="2">
    <source>
        <dbReference type="Pfam" id="PF03407"/>
    </source>
</evidence>